<dbReference type="CDD" id="cd06849">
    <property type="entry name" value="lipoyl_domain"/>
    <property type="match status" value="1"/>
</dbReference>
<dbReference type="NCBIfam" id="TIGR01936">
    <property type="entry name" value="nqrA"/>
    <property type="match status" value="1"/>
</dbReference>
<keyword evidence="3 8" id="KW-0520">NAD</keyword>
<keyword evidence="13" id="KW-1185">Reference proteome</keyword>
<evidence type="ECO:0000313" key="12">
    <source>
        <dbReference type="EMBL" id="RBP85861.1"/>
    </source>
</evidence>
<dbReference type="Pfam" id="PF11973">
    <property type="entry name" value="NQRA_SLBB"/>
    <property type="match status" value="1"/>
</dbReference>
<dbReference type="EC" id="7.2.1.1" evidence="8"/>
<keyword evidence="6 8" id="KW-0830">Ubiquinone</keyword>
<accession>A0A366JFV6</accession>
<evidence type="ECO:0000256" key="1">
    <source>
        <dbReference type="ARBA" id="ARBA00022448"/>
    </source>
</evidence>
<keyword evidence="7 8" id="KW-0739">Sodium transport</keyword>
<keyword evidence="1 8" id="KW-0813">Transport</keyword>
<evidence type="ECO:0000256" key="7">
    <source>
        <dbReference type="ARBA" id="ARBA00023201"/>
    </source>
</evidence>
<organism evidence="12 13">
    <name type="scientific">Marinomonas rhizomae</name>
    <dbReference type="NCBI Taxonomy" id="491948"/>
    <lineage>
        <taxon>Bacteria</taxon>
        <taxon>Pseudomonadati</taxon>
        <taxon>Pseudomonadota</taxon>
        <taxon>Gammaproteobacteria</taxon>
        <taxon>Oceanospirillales</taxon>
        <taxon>Oceanospirillaceae</taxon>
        <taxon>Marinomonas</taxon>
    </lineage>
</organism>
<evidence type="ECO:0000259" key="10">
    <source>
        <dbReference type="Pfam" id="PF11973"/>
    </source>
</evidence>
<dbReference type="Gene3D" id="2.40.50.100">
    <property type="match status" value="1"/>
</dbReference>
<sequence>MRFLCSIYCWAEHMYKITKGLDLPISGAPNQVIEAAAVVKTVAVIGPDFHGMKPTMLVKEGDKVKKGQVVFTDKKTEGVNYTAPASGTVIEINRGERRVFQSLVIRVEGEESETFASYSGSELKSLERNKVVDNLVGSGLWTSFRTRPFSKVPEIASVPNSIFVTAIDTNPLAASPEVVLADQAEAFADGLTVLTRLTEGKVFLCKAAGAKIPTTSDVTVEEFSGVHPAGLAGTHIHFLDSVSDKKTVWSINYQDVVAIGKLFVTGELNVDRVISLAGPQVKKPRLVRTQIGASLEGLLAGELGEGDNRVISGSVLSGRNAFGPFAYLGRYHTQVSVLLEGRERQMMHYLRAGVEKHSIMNVFLSKLTGKKSFDMTTTTNGSDRTMLPLGNFERVMPLDILATQLLRALVVNDTEQAQKLGVLELDEEDLALCTYSCSGKFEYGPILRDCLTLIEKEG</sequence>
<feature type="domain" description="NqrA second alpha/beta" evidence="11">
    <location>
        <begin position="127"/>
        <end position="268"/>
    </location>
</feature>
<dbReference type="Proteomes" id="UP000252792">
    <property type="component" value="Unassembled WGS sequence"/>
</dbReference>
<keyword evidence="4 8" id="KW-0915">Sodium</keyword>
<keyword evidence="2 8" id="KW-1278">Translocase</keyword>
<comment type="similarity">
    <text evidence="8">Belongs to the NqrA family.</text>
</comment>
<evidence type="ECO:0000256" key="5">
    <source>
        <dbReference type="ARBA" id="ARBA00023065"/>
    </source>
</evidence>
<dbReference type="AlphaFoldDB" id="A0A366JFV6"/>
<dbReference type="GO" id="GO:0006814">
    <property type="term" value="P:sodium ion transport"/>
    <property type="evidence" value="ECO:0007669"/>
    <property type="project" value="UniProtKB-UniRule"/>
</dbReference>
<dbReference type="SUPFAM" id="SSF51230">
    <property type="entry name" value="Single hybrid motif"/>
    <property type="match status" value="1"/>
</dbReference>
<dbReference type="Pfam" id="PF05896">
    <property type="entry name" value="NQRA_N"/>
    <property type="match status" value="1"/>
</dbReference>
<name>A0A366JFV6_9GAMM</name>
<dbReference type="InterPro" id="IPR011053">
    <property type="entry name" value="Single_hybrid_motif"/>
</dbReference>
<dbReference type="HAMAP" id="MF_00425">
    <property type="entry name" value="NqrA"/>
    <property type="match status" value="1"/>
</dbReference>
<dbReference type="GO" id="GO:0016655">
    <property type="term" value="F:oxidoreductase activity, acting on NAD(P)H, quinone or similar compound as acceptor"/>
    <property type="evidence" value="ECO:0007669"/>
    <property type="project" value="UniProtKB-UniRule"/>
</dbReference>
<comment type="subunit">
    <text evidence="8">Composed of six subunits; NqrA, NqrB, NqrC, NqrD, NqrE and NqrF.</text>
</comment>
<proteinExistence type="inferred from homology"/>
<feature type="domain" description="NqrA N-terminal barrel-sandwich hybrid" evidence="9">
    <location>
        <begin position="16"/>
        <end position="108"/>
    </location>
</feature>
<comment type="catalytic activity">
    <reaction evidence="8">
        <text>a ubiquinone + n Na(+)(in) + NADH + H(+) = a ubiquinol + n Na(+)(out) + NAD(+)</text>
        <dbReference type="Rhea" id="RHEA:47748"/>
        <dbReference type="Rhea" id="RHEA-COMP:9565"/>
        <dbReference type="Rhea" id="RHEA-COMP:9566"/>
        <dbReference type="ChEBI" id="CHEBI:15378"/>
        <dbReference type="ChEBI" id="CHEBI:16389"/>
        <dbReference type="ChEBI" id="CHEBI:17976"/>
        <dbReference type="ChEBI" id="CHEBI:29101"/>
        <dbReference type="ChEBI" id="CHEBI:57540"/>
        <dbReference type="ChEBI" id="CHEBI:57945"/>
        <dbReference type="EC" id="7.2.1.1"/>
    </reaction>
</comment>
<evidence type="ECO:0000256" key="4">
    <source>
        <dbReference type="ARBA" id="ARBA00023053"/>
    </source>
</evidence>
<keyword evidence="5 8" id="KW-0406">Ion transport</keyword>
<evidence type="ECO:0000259" key="11">
    <source>
        <dbReference type="Pfam" id="PF24836"/>
    </source>
</evidence>
<gene>
    <name evidence="8" type="primary">nqrA</name>
    <name evidence="12" type="ORF">DFP80_101356</name>
</gene>
<dbReference type="Pfam" id="PF24836">
    <property type="entry name" value="NQRA_2nd"/>
    <property type="match status" value="1"/>
</dbReference>
<dbReference type="InterPro" id="IPR022615">
    <property type="entry name" value="NqrA_C_domain"/>
</dbReference>
<protein>
    <recommendedName>
        <fullName evidence="8">Na(+)-translocating NADH-quinone reductase subunit A</fullName>
        <shortName evidence="8">Na(+)-NQR subunit A</shortName>
        <shortName evidence="8">Na(+)-translocating NQR subunit A</shortName>
        <ecNumber evidence="8">7.2.1.1</ecNumber>
    </recommendedName>
    <alternativeName>
        <fullName evidence="8">NQR complex subunit A</fullName>
    </alternativeName>
    <alternativeName>
        <fullName evidence="8">NQR-1 subunit A</fullName>
    </alternativeName>
</protein>
<comment type="caution">
    <text evidence="12">The sequence shown here is derived from an EMBL/GenBank/DDBJ whole genome shotgun (WGS) entry which is preliminary data.</text>
</comment>
<dbReference type="EMBL" id="QNSE01000001">
    <property type="protein sequence ID" value="RBP85861.1"/>
    <property type="molecule type" value="Genomic_DNA"/>
</dbReference>
<evidence type="ECO:0000256" key="6">
    <source>
        <dbReference type="ARBA" id="ARBA00023075"/>
    </source>
</evidence>
<evidence type="ECO:0000313" key="13">
    <source>
        <dbReference type="Proteomes" id="UP000252792"/>
    </source>
</evidence>
<evidence type="ECO:0000256" key="8">
    <source>
        <dbReference type="HAMAP-Rule" id="MF_00425"/>
    </source>
</evidence>
<feature type="domain" description="Na(+)-translocating NADH-quinone reductase subunit A C-terminal" evidence="10">
    <location>
        <begin position="273"/>
        <end position="321"/>
    </location>
</feature>
<evidence type="ECO:0000259" key="9">
    <source>
        <dbReference type="Pfam" id="PF05896"/>
    </source>
</evidence>
<dbReference type="PANTHER" id="PTHR37839:SF1">
    <property type="entry name" value="NA(+)-TRANSLOCATING NADH-QUINONE REDUCTASE SUBUNIT A"/>
    <property type="match status" value="1"/>
</dbReference>
<dbReference type="NCBIfam" id="NF003759">
    <property type="entry name" value="PRK05352.1-2"/>
    <property type="match status" value="1"/>
</dbReference>
<reference evidence="12 13" key="1">
    <citation type="submission" date="2018-06" db="EMBL/GenBank/DDBJ databases">
        <title>Genomic Encyclopedia of Type Strains, Phase III (KMG-III): the genomes of soil and plant-associated and newly described type strains.</title>
        <authorList>
            <person name="Whitman W."/>
        </authorList>
    </citation>
    <scope>NUCLEOTIDE SEQUENCE [LARGE SCALE GENOMIC DNA]</scope>
    <source>
        <strain evidence="12 13">CECT 7377</strain>
    </source>
</reference>
<evidence type="ECO:0000256" key="2">
    <source>
        <dbReference type="ARBA" id="ARBA00022967"/>
    </source>
</evidence>
<comment type="function">
    <text evidence="8">NQR complex catalyzes the reduction of ubiquinone-1 to ubiquinol by two successive reactions, coupled with the transport of Na(+) ions from the cytoplasm to the periplasm. NqrA to NqrE are probably involved in the second step, the conversion of ubisemiquinone to ubiquinol.</text>
</comment>
<dbReference type="InterPro" id="IPR008703">
    <property type="entry name" value="NqrA"/>
</dbReference>
<dbReference type="InterPro" id="IPR056147">
    <property type="entry name" value="NQRA_N"/>
</dbReference>
<dbReference type="InterPro" id="IPR056148">
    <property type="entry name" value="NQRA_2nd"/>
</dbReference>
<evidence type="ECO:0000256" key="3">
    <source>
        <dbReference type="ARBA" id="ARBA00023027"/>
    </source>
</evidence>
<dbReference type="PANTHER" id="PTHR37839">
    <property type="entry name" value="NA(+)-TRANSLOCATING NADH-QUINONE REDUCTASE SUBUNIT A"/>
    <property type="match status" value="1"/>
</dbReference>